<dbReference type="Proteomes" id="UP001172386">
    <property type="component" value="Unassembled WGS sequence"/>
</dbReference>
<keyword evidence="2" id="KW-1185">Reference proteome</keyword>
<proteinExistence type="predicted"/>
<reference evidence="1" key="1">
    <citation type="submission" date="2022-10" db="EMBL/GenBank/DDBJ databases">
        <title>Culturing micro-colonial fungi from biological soil crusts in the Mojave desert and describing Neophaeococcomyces mojavensis, and introducing the new genera and species Taxawa tesnikishii.</title>
        <authorList>
            <person name="Kurbessoian T."/>
            <person name="Stajich J.E."/>
        </authorList>
    </citation>
    <scope>NUCLEOTIDE SEQUENCE</scope>
    <source>
        <strain evidence="1">JES_112</strain>
    </source>
</reference>
<evidence type="ECO:0000313" key="2">
    <source>
        <dbReference type="Proteomes" id="UP001172386"/>
    </source>
</evidence>
<dbReference type="EMBL" id="JAPDRQ010000156">
    <property type="protein sequence ID" value="KAJ9653394.1"/>
    <property type="molecule type" value="Genomic_DNA"/>
</dbReference>
<name>A0ACC3A0H0_9EURO</name>
<gene>
    <name evidence="1" type="ORF">H2198_007434</name>
</gene>
<sequence length="1667" mass="188148">MASTHPPGDRGDFEIAVICALPLEAECVYDALDKIWDDKKYGKAPSDENAYSLGVIGEHNVVLVHMPGMGTIRAAYAAGNLKMSFPNIKLALVVGVCGGMPFGTKNEEVLLGDVVISKALIQYDFGKQYPQGFKRKTDVLDTLGPPSEQILALLAKLGTRQHMQDMQNDTATFLQAIQQKSSTTKHPGIENDILYHPSYTHQHHSPIPCDECRKGDEICKVAVAMECEDLGCESVMRVTRKRLVNPSTTQPLIHFGIMGSGDTVMKSGHHRDALAQNEGIVAVEMEGAGVWRHGPSIVIKGVSDYADSHKRKGWQGYAAATAAACTKAFLMEWTPEKRHSNSVDEARINENFLVPRRLVKDFLKKEVGVTPAQIDEVIQKRYDDRRLNVERLSGKSLPLEYCFINLSIIDHVRDSDTRSASNESDRDEAAKRLSKFSLAARLKVETPPQSRQVSLSTLFEPRKQKDGTQRRPNRVLIWGRAGMGKTTLCKKIVHEIYKNGLWKDLYDRVIWLPLRRLKRIESRNTIELLQNEFPFTGLGERVPEALNKLVQDERTLFLLDGLDEVSFALDQDSPRGCVLQDLVSRSHVIITSRPHHTRILDHKPPDLELETVGFFPQQIEEYLQVAAKPNIEDIRSFIQERPLVKSLAAIPIQLDAICNTWNMKSFPRDNATMTTLYRMISQSLWKNSILRLEKIGDDGQPVTMQRLEHWSWPYLKNFIEAEIVFLQELGFWGLCKDVSEFSVDNIEILKASRQISSDKIVHLSFLRVSDSSVEVDQRTFHFIHPTFQEFFAAQYFVRYWTSNKPLPLWEQTLYDTLSDQSTRSVTPEEFVKSRKYIDRYDIFWRFVIGLLLTERNNEHYRFLDTLAAEPVDLIGLTHQRLIVHCLSELDEDDNKLRCRVRNLEDSYLQWALYESRLNRNRGRFQLTPLIWEAEYSDYIMERLLNKEETEQGALEMLYRRSSISSKMLDTVIQKLSESTSEDIRKITIQIIGQHCGHNQKEKVDKLFNDVQYLRTTPWEIIHAWKGTSRLLEPAIKTVVRLLQDPDWNIRSEAVKALREQTTLRSTVVEALVQLLQHPDRGVRSEAVSALRQQATLPSTAAEALVRLLQHPDWGDRYQAASALGEQTTLPSTVVEALVRLLQHPNIGVQSDAASALRQQTTLPSTVVEALVQLLQDSDKDIRSKAASTLRRQTTLPSTVAEALVRLLQHPNIGVRFDAASALRQQATLRSTAVEAFVRLLQHPDRGVRHQAVGALGQQTTLPSTVVEALVRLLQDPDWGVQFDAASALRRQTTLPSTVVEALVQLLQHPDRDVRYQAVSALGQQTTLPSTAVEALVRLLQDPSWDVLSKAVSALGRQTTLRSTAVEALVRLLQHPDRGVRSEAVSALRQQATLPSTVVEALVQLLQDPDWGVRYQAVSALGEQTTLPSTVVEAFVQLLQHPNRDVRSEAASALRRQTTLPSTVVEALVRLLQHPNRDVRSEVASALEEQTTLRSTVVEALVRLLQHPDWDVRYQAVSALRRQTTLPSTVVEALVRLLQDPNISVRYQVASALEEQTTLPSTVVEALVQLLQHPDRGVQFDAASALRRQTTLPSTAAEALVRLLQDPDRGVRHQAVGALRDQATLPSTVVEALVQLLQYQDEPAHEEVIDLIFSRRELNAYILDISDF</sequence>
<comment type="caution">
    <text evidence="1">The sequence shown here is derived from an EMBL/GenBank/DDBJ whole genome shotgun (WGS) entry which is preliminary data.</text>
</comment>
<protein>
    <submittedName>
        <fullName evidence="1">Uncharacterized protein</fullName>
    </submittedName>
</protein>
<organism evidence="1 2">
    <name type="scientific">Neophaeococcomyces mojaviensis</name>
    <dbReference type="NCBI Taxonomy" id="3383035"/>
    <lineage>
        <taxon>Eukaryota</taxon>
        <taxon>Fungi</taxon>
        <taxon>Dikarya</taxon>
        <taxon>Ascomycota</taxon>
        <taxon>Pezizomycotina</taxon>
        <taxon>Eurotiomycetes</taxon>
        <taxon>Chaetothyriomycetidae</taxon>
        <taxon>Chaetothyriales</taxon>
        <taxon>Chaetothyriales incertae sedis</taxon>
        <taxon>Neophaeococcomyces</taxon>
    </lineage>
</organism>
<evidence type="ECO:0000313" key="1">
    <source>
        <dbReference type="EMBL" id="KAJ9653394.1"/>
    </source>
</evidence>
<accession>A0ACC3A0H0</accession>